<name>A0A6C2TWU1_PONDE</name>
<proteinExistence type="predicted"/>
<reference evidence="2 3" key="1">
    <citation type="submission" date="2019-04" db="EMBL/GenBank/DDBJ databases">
        <authorList>
            <person name="Van Vliet M D."/>
        </authorList>
    </citation>
    <scope>NUCLEOTIDE SEQUENCE [LARGE SCALE GENOMIC DNA]</scope>
    <source>
        <strain evidence="2 3">F1</strain>
    </source>
</reference>
<evidence type="ECO:0000313" key="2">
    <source>
        <dbReference type="EMBL" id="VGO12150.1"/>
    </source>
</evidence>
<protein>
    <recommendedName>
        <fullName evidence="1">Polysaccharide pyruvyl transferase domain-containing protein</fullName>
    </recommendedName>
</protein>
<dbReference type="Proteomes" id="UP000366872">
    <property type="component" value="Unassembled WGS sequence"/>
</dbReference>
<sequence>MRVGILTYQYAYNFGAVLQCIALQEAIKGLGAEVEVIHFYPQGMEPPPFWKGWGLRDGSFAGTAQRRVLQFLKGPAMMRKFDDFRGDFMQLTSRCYGASDVADMVECYDAIVAGSDQIWHLNRDAVYFMEWGRKFDGKRISYATCCGSDLQSEERLDIVAPWIRQVDCLSVRNEFSRKWIERASGRAVDVVADPVLLSDLDFVRRQVLEVPKDYIFMYSLGDEIIGGHEKVIKQLRTRFGDIPVLAVVPSATHPRKCPWADIVIWDADPGEWLDLLVNSKYVYTDSFHAAVLALKYEKPLLAYYTDPVRAPRLIDLANRYAIDVAVVGSFREAVDKEFSIHLDYRRTKEMMKMHECQSMEYLVCSLK</sequence>
<dbReference type="EMBL" id="CAAHFG010000001">
    <property type="protein sequence ID" value="VGO12150.1"/>
    <property type="molecule type" value="Genomic_DNA"/>
</dbReference>
<dbReference type="Pfam" id="PF04230">
    <property type="entry name" value="PS_pyruv_trans"/>
    <property type="match status" value="1"/>
</dbReference>
<dbReference type="InterPro" id="IPR007345">
    <property type="entry name" value="Polysacch_pyruvyl_Trfase"/>
</dbReference>
<feature type="domain" description="Polysaccharide pyruvyl transferase" evidence="1">
    <location>
        <begin position="13"/>
        <end position="306"/>
    </location>
</feature>
<evidence type="ECO:0000313" key="3">
    <source>
        <dbReference type="Proteomes" id="UP000366872"/>
    </source>
</evidence>
<gene>
    <name evidence="2" type="ORF">PDESU_00701</name>
</gene>
<accession>A0A6C2TWU1</accession>
<keyword evidence="3" id="KW-1185">Reference proteome</keyword>
<evidence type="ECO:0000259" key="1">
    <source>
        <dbReference type="Pfam" id="PF04230"/>
    </source>
</evidence>
<dbReference type="RefSeq" id="WP_136077840.1">
    <property type="nucleotide sequence ID" value="NZ_CAAHFG010000001.1"/>
</dbReference>
<dbReference type="AlphaFoldDB" id="A0A6C2TWU1"/>
<organism evidence="2 3">
    <name type="scientific">Pontiella desulfatans</name>
    <dbReference type="NCBI Taxonomy" id="2750659"/>
    <lineage>
        <taxon>Bacteria</taxon>
        <taxon>Pseudomonadati</taxon>
        <taxon>Kiritimatiellota</taxon>
        <taxon>Kiritimatiellia</taxon>
        <taxon>Kiritimatiellales</taxon>
        <taxon>Pontiellaceae</taxon>
        <taxon>Pontiella</taxon>
    </lineage>
</organism>